<name>A0A9D9E045_9SPIO</name>
<evidence type="ECO:0000256" key="2">
    <source>
        <dbReference type="ARBA" id="ARBA00022475"/>
    </source>
</evidence>
<evidence type="ECO:0000313" key="8">
    <source>
        <dbReference type="Proteomes" id="UP000823615"/>
    </source>
</evidence>
<comment type="subcellular location">
    <subcellularLocation>
        <location evidence="1">Cell membrane</location>
    </subcellularLocation>
</comment>
<protein>
    <submittedName>
        <fullName evidence="7">OadG family protein</fullName>
    </submittedName>
</protein>
<keyword evidence="2" id="KW-1003">Cell membrane</keyword>
<dbReference type="GO" id="GO:0005886">
    <property type="term" value="C:plasma membrane"/>
    <property type="evidence" value="ECO:0007669"/>
    <property type="project" value="UniProtKB-SubCell"/>
</dbReference>
<dbReference type="AlphaFoldDB" id="A0A9D9E045"/>
<evidence type="ECO:0000256" key="4">
    <source>
        <dbReference type="ARBA" id="ARBA00022989"/>
    </source>
</evidence>
<dbReference type="Pfam" id="PF04277">
    <property type="entry name" value="OAD_gamma"/>
    <property type="match status" value="1"/>
</dbReference>
<evidence type="ECO:0000256" key="6">
    <source>
        <dbReference type="SAM" id="Phobius"/>
    </source>
</evidence>
<organism evidence="7 8">
    <name type="scientific">Candidatus Ornithospirochaeta stercoripullorum</name>
    <dbReference type="NCBI Taxonomy" id="2840899"/>
    <lineage>
        <taxon>Bacteria</taxon>
        <taxon>Pseudomonadati</taxon>
        <taxon>Spirochaetota</taxon>
        <taxon>Spirochaetia</taxon>
        <taxon>Spirochaetales</taxon>
        <taxon>Spirochaetaceae</taxon>
        <taxon>Spirochaetaceae incertae sedis</taxon>
        <taxon>Candidatus Ornithospirochaeta</taxon>
    </lineage>
</organism>
<dbReference type="InterPro" id="IPR005899">
    <property type="entry name" value="Na_pump_deCOase"/>
</dbReference>
<keyword evidence="5 6" id="KW-0472">Membrane</keyword>
<comment type="caution">
    <text evidence="7">The sequence shown here is derived from an EMBL/GenBank/DDBJ whole genome shotgun (WGS) entry which is preliminary data.</text>
</comment>
<dbReference type="Proteomes" id="UP000823615">
    <property type="component" value="Unassembled WGS sequence"/>
</dbReference>
<keyword evidence="3 6" id="KW-0812">Transmembrane</keyword>
<proteinExistence type="predicted"/>
<dbReference type="GO" id="GO:0015081">
    <property type="term" value="F:sodium ion transmembrane transporter activity"/>
    <property type="evidence" value="ECO:0007669"/>
    <property type="project" value="InterPro"/>
</dbReference>
<dbReference type="EMBL" id="JADIMT010000104">
    <property type="protein sequence ID" value="MBO8437169.1"/>
    <property type="molecule type" value="Genomic_DNA"/>
</dbReference>
<evidence type="ECO:0000313" key="7">
    <source>
        <dbReference type="EMBL" id="MBO8437169.1"/>
    </source>
</evidence>
<evidence type="ECO:0000256" key="1">
    <source>
        <dbReference type="ARBA" id="ARBA00004236"/>
    </source>
</evidence>
<reference evidence="7" key="1">
    <citation type="submission" date="2020-10" db="EMBL/GenBank/DDBJ databases">
        <authorList>
            <person name="Gilroy R."/>
        </authorList>
    </citation>
    <scope>NUCLEOTIDE SEQUENCE</scope>
    <source>
        <strain evidence="7">7293</strain>
    </source>
</reference>
<dbReference type="NCBIfam" id="TIGR01195">
    <property type="entry name" value="oadG_fam"/>
    <property type="match status" value="1"/>
</dbReference>
<keyword evidence="4 6" id="KW-1133">Transmembrane helix</keyword>
<gene>
    <name evidence="7" type="ORF">IAA97_09360</name>
</gene>
<dbReference type="GO" id="GO:0036376">
    <property type="term" value="P:sodium ion export across plasma membrane"/>
    <property type="evidence" value="ECO:0007669"/>
    <property type="project" value="InterPro"/>
</dbReference>
<accession>A0A9D9E045</accession>
<evidence type="ECO:0000256" key="5">
    <source>
        <dbReference type="ARBA" id="ARBA00023136"/>
    </source>
</evidence>
<feature type="transmembrane region" description="Helical" evidence="6">
    <location>
        <begin position="20"/>
        <end position="41"/>
    </location>
</feature>
<sequence>MLTMLTNMPKDVLVQQIKDGLVLLVLGMGTVFIFLVILIFASKMMSKIIMNMEKNRHGEATEQIQAVSTVQVQQKVSAPQGDDAAVAAAIAAAYDRSRN</sequence>
<reference evidence="7" key="2">
    <citation type="journal article" date="2021" name="PeerJ">
        <title>Extensive microbial diversity within the chicken gut microbiome revealed by metagenomics and culture.</title>
        <authorList>
            <person name="Gilroy R."/>
            <person name="Ravi A."/>
            <person name="Getino M."/>
            <person name="Pursley I."/>
            <person name="Horton D.L."/>
            <person name="Alikhan N.F."/>
            <person name="Baker D."/>
            <person name="Gharbi K."/>
            <person name="Hall N."/>
            <person name="Watson M."/>
            <person name="Adriaenssens E.M."/>
            <person name="Foster-Nyarko E."/>
            <person name="Jarju S."/>
            <person name="Secka A."/>
            <person name="Antonio M."/>
            <person name="Oren A."/>
            <person name="Chaudhuri R.R."/>
            <person name="La Ragione R."/>
            <person name="Hildebrand F."/>
            <person name="Pallen M.J."/>
        </authorList>
    </citation>
    <scope>NUCLEOTIDE SEQUENCE</scope>
    <source>
        <strain evidence="7">7293</strain>
    </source>
</reference>
<evidence type="ECO:0000256" key="3">
    <source>
        <dbReference type="ARBA" id="ARBA00022692"/>
    </source>
</evidence>